<dbReference type="InterPro" id="IPR050563">
    <property type="entry name" value="4-hydroxybenzoyl-CoA_TE"/>
</dbReference>
<dbReference type="Gene3D" id="3.10.129.10">
    <property type="entry name" value="Hotdog Thioesterase"/>
    <property type="match status" value="1"/>
</dbReference>
<keyword evidence="2 3" id="KW-0378">Hydrolase</keyword>
<evidence type="ECO:0000313" key="4">
    <source>
        <dbReference type="Proteomes" id="UP001382455"/>
    </source>
</evidence>
<keyword evidence="4" id="KW-1185">Reference proteome</keyword>
<evidence type="ECO:0000313" key="3">
    <source>
        <dbReference type="EMBL" id="MEI4548489.1"/>
    </source>
</evidence>
<comment type="caution">
    <text evidence="3">The sequence shown here is derived from an EMBL/GenBank/DDBJ whole genome shotgun (WGS) entry which is preliminary data.</text>
</comment>
<dbReference type="EC" id="3.1.2.-" evidence="3"/>
<dbReference type="InterPro" id="IPR029069">
    <property type="entry name" value="HotDog_dom_sf"/>
</dbReference>
<accession>A0ABU8ENI1</accession>
<dbReference type="GO" id="GO:0016787">
    <property type="term" value="F:hydrolase activity"/>
    <property type="evidence" value="ECO:0007669"/>
    <property type="project" value="UniProtKB-KW"/>
</dbReference>
<sequence length="135" mass="15631">MTFRIELKVRDYECDLQGIVNNGVYFNYLEHARHEFLYANNVDFAKLAADKINLVVIRSEIDFKTSLQPCDEFYVEVSPERISKLKFGFRQRVVRKKDNKVAVEALVIGTSVNEKGRPFLPNEINDLFPLSASKQ</sequence>
<dbReference type="PANTHER" id="PTHR31793:SF27">
    <property type="entry name" value="NOVEL THIOESTERASE SUPERFAMILY DOMAIN AND SAPOSIN A-TYPE DOMAIN CONTAINING PROTEIN (0610012H03RIK)"/>
    <property type="match status" value="1"/>
</dbReference>
<name>A0ABU8ENI1_9GAMM</name>
<dbReference type="EMBL" id="JBAWKS010000001">
    <property type="protein sequence ID" value="MEI4548489.1"/>
    <property type="molecule type" value="Genomic_DNA"/>
</dbReference>
<dbReference type="PANTHER" id="PTHR31793">
    <property type="entry name" value="4-HYDROXYBENZOYL-COA THIOESTERASE FAMILY MEMBER"/>
    <property type="match status" value="1"/>
</dbReference>
<dbReference type="RefSeq" id="WP_336434437.1">
    <property type="nucleotide sequence ID" value="NZ_JBAWKS010000001.1"/>
</dbReference>
<gene>
    <name evidence="3" type="ORF">WAE96_02045</name>
</gene>
<evidence type="ECO:0000256" key="2">
    <source>
        <dbReference type="ARBA" id="ARBA00022801"/>
    </source>
</evidence>
<evidence type="ECO:0000256" key="1">
    <source>
        <dbReference type="ARBA" id="ARBA00005953"/>
    </source>
</evidence>
<protein>
    <submittedName>
        <fullName evidence="3">Acyl-CoA thioesterase</fullName>
        <ecNumber evidence="3">3.1.2.-</ecNumber>
    </submittedName>
</protein>
<organism evidence="3 4">
    <name type="scientific">Pseudoalteromonas spongiae</name>
    <dbReference type="NCBI Taxonomy" id="298657"/>
    <lineage>
        <taxon>Bacteria</taxon>
        <taxon>Pseudomonadati</taxon>
        <taxon>Pseudomonadota</taxon>
        <taxon>Gammaproteobacteria</taxon>
        <taxon>Alteromonadales</taxon>
        <taxon>Pseudoalteromonadaceae</taxon>
        <taxon>Pseudoalteromonas</taxon>
    </lineage>
</organism>
<dbReference type="SUPFAM" id="SSF54637">
    <property type="entry name" value="Thioesterase/thiol ester dehydrase-isomerase"/>
    <property type="match status" value="1"/>
</dbReference>
<dbReference type="Proteomes" id="UP001382455">
    <property type="component" value="Unassembled WGS sequence"/>
</dbReference>
<proteinExistence type="inferred from homology"/>
<dbReference type="CDD" id="cd00586">
    <property type="entry name" value="4HBT"/>
    <property type="match status" value="1"/>
</dbReference>
<dbReference type="Pfam" id="PF13279">
    <property type="entry name" value="4HBT_2"/>
    <property type="match status" value="1"/>
</dbReference>
<comment type="similarity">
    <text evidence="1">Belongs to the 4-hydroxybenzoyl-CoA thioesterase family.</text>
</comment>
<reference evidence="3 4" key="1">
    <citation type="submission" date="2023-12" db="EMBL/GenBank/DDBJ databases">
        <title>Friends and Foes: Symbiotic and Algicidal bacterial influence on Karenia brevis blooms.</title>
        <authorList>
            <person name="Fei C."/>
            <person name="Mohamed A.R."/>
            <person name="Booker A."/>
            <person name="Arshad M."/>
            <person name="Klass S."/>
            <person name="Ahn S."/>
            <person name="Gilbert P.M."/>
            <person name="Heil C.A."/>
            <person name="Martinez J.M."/>
            <person name="Amin S.A."/>
        </authorList>
    </citation>
    <scope>NUCLEOTIDE SEQUENCE [LARGE SCALE GENOMIC DNA]</scope>
    <source>
        <strain evidence="3 4">CE15</strain>
    </source>
</reference>